<feature type="domain" description="GAG-pre-integrase" evidence="3">
    <location>
        <begin position="100"/>
        <end position="166"/>
    </location>
</feature>
<reference evidence="4 5" key="1">
    <citation type="submission" date="2024-09" db="EMBL/GenBank/DDBJ databases">
        <title>Chromosome-scale assembly of Riccia fluitans.</title>
        <authorList>
            <person name="Paukszto L."/>
            <person name="Sawicki J."/>
            <person name="Karawczyk K."/>
            <person name="Piernik-Szablinska J."/>
            <person name="Szczecinska M."/>
            <person name="Mazdziarz M."/>
        </authorList>
    </citation>
    <scope>NUCLEOTIDE SEQUENCE [LARGE SCALE GENOMIC DNA]</scope>
    <source>
        <strain evidence="4">Rf_01</strain>
        <tissue evidence="4">Aerial parts of the thallus</tissue>
    </source>
</reference>
<feature type="compositionally biased region" description="Basic and acidic residues" evidence="1">
    <location>
        <begin position="57"/>
        <end position="70"/>
    </location>
</feature>
<dbReference type="PANTHER" id="PTHR42648">
    <property type="entry name" value="TRANSPOSASE, PUTATIVE-RELATED"/>
    <property type="match status" value="1"/>
</dbReference>
<keyword evidence="5" id="KW-1185">Reference proteome</keyword>
<evidence type="ECO:0000256" key="2">
    <source>
        <dbReference type="SAM" id="SignalP"/>
    </source>
</evidence>
<gene>
    <name evidence="4" type="ORF">R1flu_026735</name>
</gene>
<feature type="signal peptide" evidence="2">
    <location>
        <begin position="1"/>
        <end position="17"/>
    </location>
</feature>
<proteinExistence type="predicted"/>
<dbReference type="InterPro" id="IPR039537">
    <property type="entry name" value="Retrotran_Ty1/copia-like"/>
</dbReference>
<accession>A0ABD1XGT8</accession>
<sequence>MAEWLLAALLAFDDVYSTLLSKDIRKMVRKTKVASTALIVERGKTLDKSGNGKAKGGFKEQSKSRGKSQHEKGYKFNVEQNFLCVMADDKVILRGRHRRNLYVLEGSTVFGEVHVTASQGEMAHLWHPRLGHMSEKGMEILRKQDLLSGLRFSKLEFCEHCVFGKHKQSAFGVGIHRSIDVLEYAYSNMWGKSPIPSYFGKEYYVSFINDYLRYVWVYFLQHKSEVFAIFVSGEPKWRLRLERRVEGEIFHDIDHDAPQGEVPTEAEGVLESKEHIEEQEGVGGPMDRPPHDDQPESLVRQSSHVKNALERFGAWFPSDQVDEHDNEGKVHALIMKESEPSSFEEAQNLAEKAE</sequence>
<evidence type="ECO:0000256" key="1">
    <source>
        <dbReference type="SAM" id="MobiDB-lite"/>
    </source>
</evidence>
<comment type="caution">
    <text evidence="4">The sequence shown here is derived from an EMBL/GenBank/DDBJ whole genome shotgun (WGS) entry which is preliminary data.</text>
</comment>
<dbReference type="Pfam" id="PF13976">
    <property type="entry name" value="gag_pre-integrs"/>
    <property type="match status" value="1"/>
</dbReference>
<keyword evidence="2" id="KW-0732">Signal</keyword>
<evidence type="ECO:0000313" key="5">
    <source>
        <dbReference type="Proteomes" id="UP001605036"/>
    </source>
</evidence>
<dbReference type="EMBL" id="JBHFFA010000008">
    <property type="protein sequence ID" value="KAL2608162.1"/>
    <property type="molecule type" value="Genomic_DNA"/>
</dbReference>
<evidence type="ECO:0000313" key="4">
    <source>
        <dbReference type="EMBL" id="KAL2608162.1"/>
    </source>
</evidence>
<feature type="region of interest" description="Disordered" evidence="1">
    <location>
        <begin position="277"/>
        <end position="303"/>
    </location>
</feature>
<evidence type="ECO:0000259" key="3">
    <source>
        <dbReference type="Pfam" id="PF13976"/>
    </source>
</evidence>
<dbReference type="AlphaFoldDB" id="A0ABD1XGT8"/>
<name>A0ABD1XGT8_9MARC</name>
<dbReference type="PANTHER" id="PTHR42648:SF28">
    <property type="entry name" value="TRANSPOSON-ENCODED PROTEIN WITH RIBONUCLEASE H-LIKE AND RETROVIRUS ZINC FINGER-LIKE DOMAINS"/>
    <property type="match status" value="1"/>
</dbReference>
<dbReference type="Proteomes" id="UP001605036">
    <property type="component" value="Unassembled WGS sequence"/>
</dbReference>
<protein>
    <recommendedName>
        <fullName evidence="3">GAG-pre-integrase domain-containing protein</fullName>
    </recommendedName>
</protein>
<feature type="chain" id="PRO_5044818024" description="GAG-pre-integrase domain-containing protein" evidence="2">
    <location>
        <begin position="18"/>
        <end position="354"/>
    </location>
</feature>
<feature type="region of interest" description="Disordered" evidence="1">
    <location>
        <begin position="47"/>
        <end position="70"/>
    </location>
</feature>
<organism evidence="4 5">
    <name type="scientific">Riccia fluitans</name>
    <dbReference type="NCBI Taxonomy" id="41844"/>
    <lineage>
        <taxon>Eukaryota</taxon>
        <taxon>Viridiplantae</taxon>
        <taxon>Streptophyta</taxon>
        <taxon>Embryophyta</taxon>
        <taxon>Marchantiophyta</taxon>
        <taxon>Marchantiopsida</taxon>
        <taxon>Marchantiidae</taxon>
        <taxon>Marchantiales</taxon>
        <taxon>Ricciaceae</taxon>
        <taxon>Riccia</taxon>
    </lineage>
</organism>
<dbReference type="InterPro" id="IPR025724">
    <property type="entry name" value="GAG-pre-integrase_dom"/>
</dbReference>